<proteinExistence type="predicted"/>
<dbReference type="EMBL" id="BARV01013243">
    <property type="protein sequence ID" value="GAI13193.1"/>
    <property type="molecule type" value="Genomic_DNA"/>
</dbReference>
<dbReference type="AlphaFoldDB" id="X1L2J9"/>
<organism evidence="2">
    <name type="scientific">marine sediment metagenome</name>
    <dbReference type="NCBI Taxonomy" id="412755"/>
    <lineage>
        <taxon>unclassified sequences</taxon>
        <taxon>metagenomes</taxon>
        <taxon>ecological metagenomes</taxon>
    </lineage>
</organism>
<accession>X1L2J9</accession>
<feature type="region of interest" description="Disordered" evidence="1">
    <location>
        <begin position="1"/>
        <end position="35"/>
    </location>
</feature>
<comment type="caution">
    <text evidence="2">The sequence shown here is derived from an EMBL/GenBank/DDBJ whole genome shotgun (WGS) entry which is preliminary data.</text>
</comment>
<evidence type="ECO:0000256" key="1">
    <source>
        <dbReference type="SAM" id="MobiDB-lite"/>
    </source>
</evidence>
<sequence length="35" mass="3928">RGTKHNKETTYGNNGGIWNHLLDSSRGQQSDELLT</sequence>
<reference evidence="2" key="1">
    <citation type="journal article" date="2014" name="Front. Microbiol.">
        <title>High frequency of phylogenetically diverse reductive dehalogenase-homologous genes in deep subseafloor sedimentary metagenomes.</title>
        <authorList>
            <person name="Kawai M."/>
            <person name="Futagami T."/>
            <person name="Toyoda A."/>
            <person name="Takaki Y."/>
            <person name="Nishi S."/>
            <person name="Hori S."/>
            <person name="Arai W."/>
            <person name="Tsubouchi T."/>
            <person name="Morono Y."/>
            <person name="Uchiyama I."/>
            <person name="Ito T."/>
            <person name="Fujiyama A."/>
            <person name="Inagaki F."/>
            <person name="Takami H."/>
        </authorList>
    </citation>
    <scope>NUCLEOTIDE SEQUENCE</scope>
    <source>
        <strain evidence="2">Expedition CK06-06</strain>
    </source>
</reference>
<evidence type="ECO:0000313" key="2">
    <source>
        <dbReference type="EMBL" id="GAI13193.1"/>
    </source>
</evidence>
<feature type="compositionally biased region" description="Polar residues" evidence="1">
    <location>
        <begin position="25"/>
        <end position="35"/>
    </location>
</feature>
<gene>
    <name evidence="2" type="ORF">S06H3_24048</name>
</gene>
<protein>
    <submittedName>
        <fullName evidence="2">Uncharacterized protein</fullName>
    </submittedName>
</protein>
<name>X1L2J9_9ZZZZ</name>
<feature type="non-terminal residue" evidence="2">
    <location>
        <position position="1"/>
    </location>
</feature>